<protein>
    <recommendedName>
        <fullName evidence="3">Mitochondrial glyco protein</fullName>
    </recommendedName>
</protein>
<dbReference type="InterPro" id="IPR003428">
    <property type="entry name" value="MAM33"/>
</dbReference>
<dbReference type="Proteomes" id="UP000283269">
    <property type="component" value="Unassembled WGS sequence"/>
</dbReference>
<organism evidence="1 2">
    <name type="scientific">Psilocybe cyanescens</name>
    <dbReference type="NCBI Taxonomy" id="93625"/>
    <lineage>
        <taxon>Eukaryota</taxon>
        <taxon>Fungi</taxon>
        <taxon>Dikarya</taxon>
        <taxon>Basidiomycota</taxon>
        <taxon>Agaricomycotina</taxon>
        <taxon>Agaricomycetes</taxon>
        <taxon>Agaricomycetidae</taxon>
        <taxon>Agaricales</taxon>
        <taxon>Agaricineae</taxon>
        <taxon>Strophariaceae</taxon>
        <taxon>Psilocybe</taxon>
    </lineage>
</organism>
<reference evidence="1 2" key="1">
    <citation type="journal article" date="2018" name="Evol. Lett.">
        <title>Horizontal gene cluster transfer increased hallucinogenic mushroom diversity.</title>
        <authorList>
            <person name="Reynolds H.T."/>
            <person name="Vijayakumar V."/>
            <person name="Gluck-Thaler E."/>
            <person name="Korotkin H.B."/>
            <person name="Matheny P.B."/>
            <person name="Slot J.C."/>
        </authorList>
    </citation>
    <scope>NUCLEOTIDE SEQUENCE [LARGE SCALE GENOMIC DNA]</scope>
    <source>
        <strain evidence="1 2">2631</strain>
    </source>
</reference>
<name>A0A409WQW7_PSICY</name>
<dbReference type="Gene3D" id="3.10.280.10">
    <property type="entry name" value="Mitochondrial glycoprotein"/>
    <property type="match status" value="1"/>
</dbReference>
<dbReference type="GO" id="GO:0042256">
    <property type="term" value="P:cytosolic ribosome assembly"/>
    <property type="evidence" value="ECO:0007669"/>
    <property type="project" value="TreeGrafter"/>
</dbReference>
<dbReference type="STRING" id="93625.A0A409WQW7"/>
<dbReference type="InterPro" id="IPR036561">
    <property type="entry name" value="MAM33_sf"/>
</dbReference>
<dbReference type="AlphaFoldDB" id="A0A409WQW7"/>
<dbReference type="InParanoid" id="A0A409WQW7"/>
<dbReference type="EMBL" id="NHYD01003305">
    <property type="protein sequence ID" value="PPQ80879.1"/>
    <property type="molecule type" value="Genomic_DNA"/>
</dbReference>
<keyword evidence="2" id="KW-1185">Reference proteome</keyword>
<dbReference type="FunCoup" id="A0A409WQW7">
    <property type="interactions" value="102"/>
</dbReference>
<evidence type="ECO:0008006" key="3">
    <source>
        <dbReference type="Google" id="ProtNLM"/>
    </source>
</evidence>
<dbReference type="PANTHER" id="PTHR10826">
    <property type="entry name" value="COMPLEMENT COMPONENT 1"/>
    <property type="match status" value="1"/>
</dbReference>
<sequence>MSAIAALRNATRAGPARFIAGMRVSTLSSIVRPMSRITVVKAAGARAFSATSGRLGSGSSDLALSQKLQEELKYEQEALAEQADVTPEFLKSFLEQGVWSIDDVRGNDEVTLSRKFGDENLRLMFSIADIAPEEDFDMESENEEEETPASAIRVSLSITKNNGPGAINVDLICEDTHLSIENISFYDDAKLGTELTAEADWNRRGLYIGPQFETLDVGVQDEFEKFLQERGINESLAAFIPEYAAHKEQQEYVKWLGKVKNFIDL</sequence>
<dbReference type="SUPFAM" id="SSF54529">
    <property type="entry name" value="Mitochondrial glycoprotein MAM33-like"/>
    <property type="match status" value="1"/>
</dbReference>
<accession>A0A409WQW7</accession>
<comment type="caution">
    <text evidence="1">The sequence shown here is derived from an EMBL/GenBank/DDBJ whole genome shotgun (WGS) entry which is preliminary data.</text>
</comment>
<proteinExistence type="predicted"/>
<dbReference type="GO" id="GO:0005759">
    <property type="term" value="C:mitochondrial matrix"/>
    <property type="evidence" value="ECO:0007669"/>
    <property type="project" value="InterPro"/>
</dbReference>
<dbReference type="PANTHER" id="PTHR10826:SF1">
    <property type="entry name" value="COMPLEMENT COMPONENT 1 Q SUBCOMPONENT-BINDING PROTEIN, MITOCHONDRIAL"/>
    <property type="match status" value="1"/>
</dbReference>
<gene>
    <name evidence="1" type="ORF">CVT25_001888</name>
</gene>
<evidence type="ECO:0000313" key="1">
    <source>
        <dbReference type="EMBL" id="PPQ80879.1"/>
    </source>
</evidence>
<dbReference type="OrthoDB" id="278212at2759"/>
<evidence type="ECO:0000313" key="2">
    <source>
        <dbReference type="Proteomes" id="UP000283269"/>
    </source>
</evidence>
<dbReference type="Pfam" id="PF02330">
    <property type="entry name" value="MAM33"/>
    <property type="match status" value="1"/>
</dbReference>